<proteinExistence type="predicted"/>
<dbReference type="Proteomes" id="UP000009309">
    <property type="component" value="Unassembled WGS sequence"/>
</dbReference>
<keyword evidence="3" id="KW-1185">Reference proteome</keyword>
<keyword evidence="1" id="KW-0472">Membrane</keyword>
<dbReference type="STRING" id="1185876.BN8_01984"/>
<evidence type="ECO:0000256" key="1">
    <source>
        <dbReference type="SAM" id="Phobius"/>
    </source>
</evidence>
<comment type="caution">
    <text evidence="2">The sequence shown here is derived from an EMBL/GenBank/DDBJ whole genome shotgun (WGS) entry which is preliminary data.</text>
</comment>
<feature type="transmembrane region" description="Helical" evidence="1">
    <location>
        <begin position="35"/>
        <end position="54"/>
    </location>
</feature>
<gene>
    <name evidence="2" type="ORF">BN8_01984</name>
</gene>
<keyword evidence="1" id="KW-1133">Transmembrane helix</keyword>
<dbReference type="AlphaFoldDB" id="I2GGB4"/>
<name>I2GGB4_9BACT</name>
<dbReference type="EMBL" id="CAIT01000006">
    <property type="protein sequence ID" value="CCH52939.1"/>
    <property type="molecule type" value="Genomic_DNA"/>
</dbReference>
<reference evidence="2 3" key="1">
    <citation type="journal article" date="2012" name="J. Bacteriol.">
        <title>Genome Sequence of the Filamentous Bacterium Fibrisoma limi BUZ 3T.</title>
        <authorList>
            <person name="Filippini M."/>
            <person name="Qi W."/>
            <person name="Jaenicke S."/>
            <person name="Goesmann A."/>
            <person name="Smits T.H."/>
            <person name="Bagheri H.C."/>
        </authorList>
    </citation>
    <scope>NUCLEOTIDE SEQUENCE [LARGE SCALE GENOMIC DNA]</scope>
    <source>
        <strain evidence="3">BUZ 3T</strain>
    </source>
</reference>
<evidence type="ECO:0000313" key="3">
    <source>
        <dbReference type="Proteomes" id="UP000009309"/>
    </source>
</evidence>
<organism evidence="2 3">
    <name type="scientific">Fibrisoma limi BUZ 3</name>
    <dbReference type="NCBI Taxonomy" id="1185876"/>
    <lineage>
        <taxon>Bacteria</taxon>
        <taxon>Pseudomonadati</taxon>
        <taxon>Bacteroidota</taxon>
        <taxon>Cytophagia</taxon>
        <taxon>Cytophagales</taxon>
        <taxon>Spirosomataceae</taxon>
        <taxon>Fibrisoma</taxon>
    </lineage>
</organism>
<evidence type="ECO:0000313" key="2">
    <source>
        <dbReference type="EMBL" id="CCH52939.1"/>
    </source>
</evidence>
<accession>I2GGB4</accession>
<protein>
    <submittedName>
        <fullName evidence="2">Uncharacterized protein</fullName>
    </submittedName>
</protein>
<keyword evidence="1" id="KW-0812">Transmembrane</keyword>
<sequence length="62" mass="6847">MFKIRSHESTYFSKSAEITPADHGKTKGFGSKSGSFFAFTGIAPHLFYLTIPLVHTRLLASL</sequence>